<keyword evidence="3" id="KW-1185">Reference proteome</keyword>
<dbReference type="InterPro" id="IPR001199">
    <property type="entry name" value="Cyt_B5-like_heme/steroid-bd"/>
</dbReference>
<feature type="domain" description="Cytochrome b5 heme-binding" evidence="1">
    <location>
        <begin position="6"/>
        <end position="77"/>
    </location>
</feature>
<evidence type="ECO:0000259" key="1">
    <source>
        <dbReference type="SMART" id="SM01117"/>
    </source>
</evidence>
<dbReference type="Gene3D" id="3.10.120.10">
    <property type="entry name" value="Cytochrome b5-like heme/steroid binding domain"/>
    <property type="match status" value="1"/>
</dbReference>
<dbReference type="Proteomes" id="UP001597267">
    <property type="component" value="Unassembled WGS sequence"/>
</dbReference>
<dbReference type="RefSeq" id="WP_125712502.1">
    <property type="nucleotide sequence ID" value="NZ_JBHTOP010000002.1"/>
</dbReference>
<gene>
    <name evidence="2" type="ORF">ACFQ5M_00830</name>
</gene>
<dbReference type="SUPFAM" id="SSF55856">
    <property type="entry name" value="Cytochrome b5-like heme/steroid binding domain"/>
    <property type="match status" value="1"/>
</dbReference>
<dbReference type="EMBL" id="JBHTOP010000002">
    <property type="protein sequence ID" value="MFD1670631.1"/>
    <property type="molecule type" value="Genomic_DNA"/>
</dbReference>
<dbReference type="InterPro" id="IPR036400">
    <property type="entry name" value="Cyt_B5-like_heme/steroid_sf"/>
</dbReference>
<accession>A0ABW4J2N3</accession>
<organism evidence="2 3">
    <name type="scientific">Agrilactobacillus yilanensis</name>
    <dbReference type="NCBI Taxonomy" id="2485997"/>
    <lineage>
        <taxon>Bacteria</taxon>
        <taxon>Bacillati</taxon>
        <taxon>Bacillota</taxon>
        <taxon>Bacilli</taxon>
        <taxon>Lactobacillales</taxon>
        <taxon>Lactobacillaceae</taxon>
        <taxon>Agrilactobacillus</taxon>
    </lineage>
</organism>
<evidence type="ECO:0000313" key="3">
    <source>
        <dbReference type="Proteomes" id="UP001597267"/>
    </source>
</evidence>
<protein>
    <submittedName>
        <fullName evidence="2">Cytochrome b5 domain-containing protein</fullName>
    </submittedName>
</protein>
<evidence type="ECO:0000313" key="2">
    <source>
        <dbReference type="EMBL" id="MFD1670631.1"/>
    </source>
</evidence>
<dbReference type="SMART" id="SM01117">
    <property type="entry name" value="Cyt-b5"/>
    <property type="match status" value="1"/>
</dbReference>
<name>A0ABW4J2N3_9LACO</name>
<comment type="caution">
    <text evidence="2">The sequence shown here is derived from an EMBL/GenBank/DDBJ whole genome shotgun (WGS) entry which is preliminary data.</text>
</comment>
<proteinExistence type="predicted"/>
<reference evidence="3" key="1">
    <citation type="journal article" date="2019" name="Int. J. Syst. Evol. Microbiol.">
        <title>The Global Catalogue of Microorganisms (GCM) 10K type strain sequencing project: providing services to taxonomists for standard genome sequencing and annotation.</title>
        <authorList>
            <consortium name="The Broad Institute Genomics Platform"/>
            <consortium name="The Broad Institute Genome Sequencing Center for Infectious Disease"/>
            <person name="Wu L."/>
            <person name="Ma J."/>
        </authorList>
    </citation>
    <scope>NUCLEOTIDE SEQUENCE [LARGE SCALE GENOMIC DNA]</scope>
    <source>
        <strain evidence="3">CCM 8896</strain>
    </source>
</reference>
<sequence>MTEKTFTKAELAKFNGKDDVKKYVAVDGVVYDMTDVPAWQGDQHHGQTPGNDLSDAILKAPHKKSVLAKLPVVGKLTD</sequence>
<dbReference type="Pfam" id="PF00173">
    <property type="entry name" value="Cyt-b5"/>
    <property type="match status" value="1"/>
</dbReference>